<gene>
    <name evidence="3" type="ORF">MVEN_02161300</name>
</gene>
<protein>
    <submittedName>
        <fullName evidence="3">DDE-domain-containing protein</fullName>
    </submittedName>
</protein>
<dbReference type="GO" id="GO:0003677">
    <property type="term" value="F:DNA binding"/>
    <property type="evidence" value="ECO:0007669"/>
    <property type="project" value="UniProtKB-KW"/>
</dbReference>
<dbReference type="GO" id="GO:0005634">
    <property type="term" value="C:nucleus"/>
    <property type="evidence" value="ECO:0007669"/>
    <property type="project" value="TreeGrafter"/>
</dbReference>
<dbReference type="PANTHER" id="PTHR19303:SF74">
    <property type="entry name" value="POGO TRANSPOSABLE ELEMENT WITH KRAB DOMAIN"/>
    <property type="match status" value="1"/>
</dbReference>
<accession>A0A8H6X8T8</accession>
<proteinExistence type="predicted"/>
<evidence type="ECO:0000256" key="1">
    <source>
        <dbReference type="ARBA" id="ARBA00023125"/>
    </source>
</evidence>
<dbReference type="Pfam" id="PF03184">
    <property type="entry name" value="DDE_1"/>
    <property type="match status" value="1"/>
</dbReference>
<feature type="domain" description="HTH CENPB-type" evidence="2">
    <location>
        <begin position="109"/>
        <end position="180"/>
    </location>
</feature>
<dbReference type="AlphaFoldDB" id="A0A8H6X8T8"/>
<dbReference type="Gene3D" id="3.30.420.10">
    <property type="entry name" value="Ribonuclease H-like superfamily/Ribonuclease H"/>
    <property type="match status" value="1"/>
</dbReference>
<dbReference type="PROSITE" id="PS51253">
    <property type="entry name" value="HTH_CENPB"/>
    <property type="match status" value="1"/>
</dbReference>
<reference evidence="3" key="1">
    <citation type="submission" date="2020-05" db="EMBL/GenBank/DDBJ databases">
        <title>Mycena genomes resolve the evolution of fungal bioluminescence.</title>
        <authorList>
            <person name="Tsai I.J."/>
        </authorList>
    </citation>
    <scope>NUCLEOTIDE SEQUENCE</scope>
    <source>
        <strain evidence="3">CCC161011</strain>
    </source>
</reference>
<dbReference type="SMART" id="SM00674">
    <property type="entry name" value="CENPB"/>
    <property type="match status" value="1"/>
</dbReference>
<dbReference type="InterPro" id="IPR036397">
    <property type="entry name" value="RNaseH_sf"/>
</dbReference>
<dbReference type="PANTHER" id="PTHR19303">
    <property type="entry name" value="TRANSPOSON"/>
    <property type="match status" value="1"/>
</dbReference>
<organism evidence="3 4">
    <name type="scientific">Mycena venus</name>
    <dbReference type="NCBI Taxonomy" id="2733690"/>
    <lineage>
        <taxon>Eukaryota</taxon>
        <taxon>Fungi</taxon>
        <taxon>Dikarya</taxon>
        <taxon>Basidiomycota</taxon>
        <taxon>Agaricomycotina</taxon>
        <taxon>Agaricomycetes</taxon>
        <taxon>Agaricomycetidae</taxon>
        <taxon>Agaricales</taxon>
        <taxon>Marasmiineae</taxon>
        <taxon>Mycenaceae</taxon>
        <taxon>Mycena</taxon>
    </lineage>
</organism>
<dbReference type="Proteomes" id="UP000620124">
    <property type="component" value="Unassembled WGS sequence"/>
</dbReference>
<dbReference type="InterPro" id="IPR004875">
    <property type="entry name" value="DDE_SF_endonuclease_dom"/>
</dbReference>
<name>A0A8H6X8T8_9AGAR</name>
<dbReference type="OrthoDB" id="3269297at2759"/>
<sequence>MLEGPEKEIMDQILAEKKIDKSVKLALEKKLPRWEKKDNVIYVPWNEELRDKIIGLHHNNPLLGHPGENQRTQTQGTPSITTRVLAERNGVDKERLAPDAPMGGRGITEMNEKKQRLTPKEERVVLDHILMSADRGFPMKPRMVVQSANEILKSRGAETIDPESNWVHRFLERHCDELQMHWSKPLDSQRAQSLNPKAVEEWYKLVKELLPDQAIRVKDIYGMDESGFPPSDQGKQRVIGQRGAKIQHKQGGADMENVTAIITICADGTKLTPTIIFKGKNFLQKYGENNIAGASICISENGWTDNEIALEWLMKDFEPQTREKAGGRTRVLILDGHSSHHTAKFLKFAQEHNIIVLDYPPHCTHALQGLDAVCFARMKVIWKEEINQFEEKNRRKVRKADFTGLFGRAYLWAFTESTVKAAFRVTGIYPFNPNVIKPEQMKPAEATSTKGGFPLLQPSPVRAVMAALHHNPPTAFAVDPDTFIPVGGSVTPQCRSRDPNIDPALYTPSKRMRFMTSALTTTSSGSFLVSKDLVTSKSHLPDPVLEGPPTIIPQLDLGSMELSDEDLERMSKHELLEATKMLRQNLGLANQHIAARDGIIESAHATIVLQNVFCERQSEALNAKEQKKKSNHVALSMGGLGRHLTALEWIEQTELAQKARDDEIAVKEKRAEGREAA</sequence>
<dbReference type="InterPro" id="IPR006600">
    <property type="entry name" value="HTH_CenpB_DNA-bd_dom"/>
</dbReference>
<dbReference type="InterPro" id="IPR050863">
    <property type="entry name" value="CenT-Element_Derived"/>
</dbReference>
<evidence type="ECO:0000259" key="2">
    <source>
        <dbReference type="PROSITE" id="PS51253"/>
    </source>
</evidence>
<keyword evidence="4" id="KW-1185">Reference proteome</keyword>
<evidence type="ECO:0000313" key="4">
    <source>
        <dbReference type="Proteomes" id="UP000620124"/>
    </source>
</evidence>
<dbReference type="EMBL" id="JACAZI010000023">
    <property type="protein sequence ID" value="KAF7336140.1"/>
    <property type="molecule type" value="Genomic_DNA"/>
</dbReference>
<evidence type="ECO:0000313" key="3">
    <source>
        <dbReference type="EMBL" id="KAF7336140.1"/>
    </source>
</evidence>
<dbReference type="Pfam" id="PF03221">
    <property type="entry name" value="HTH_Tnp_Tc5"/>
    <property type="match status" value="1"/>
</dbReference>
<comment type="caution">
    <text evidence="3">The sequence shown here is derived from an EMBL/GenBank/DDBJ whole genome shotgun (WGS) entry which is preliminary data.</text>
</comment>
<keyword evidence="1" id="KW-0238">DNA-binding</keyword>